<dbReference type="Proteomes" id="UP000093928">
    <property type="component" value="Unassembled WGS sequence"/>
</dbReference>
<dbReference type="Pfam" id="PF00924">
    <property type="entry name" value="MS_channel_2nd"/>
    <property type="match status" value="1"/>
</dbReference>
<dbReference type="RefSeq" id="WP_065146331.1">
    <property type="nucleotide sequence ID" value="NZ_LZLS01000197.1"/>
</dbReference>
<evidence type="ECO:0000256" key="5">
    <source>
        <dbReference type="ARBA" id="ARBA00023136"/>
    </source>
</evidence>
<dbReference type="Pfam" id="PF00027">
    <property type="entry name" value="cNMP_binding"/>
    <property type="match status" value="1"/>
</dbReference>
<gene>
    <name evidence="8" type="ORF">A5634_09450</name>
</gene>
<dbReference type="InterPro" id="IPR018490">
    <property type="entry name" value="cNMP-bd_dom_sf"/>
</dbReference>
<dbReference type="InterPro" id="IPR049278">
    <property type="entry name" value="MS_channel_C"/>
</dbReference>
<feature type="transmembrane region" description="Helical" evidence="6">
    <location>
        <begin position="46"/>
        <end position="64"/>
    </location>
</feature>
<reference evidence="8 9" key="1">
    <citation type="submission" date="2016-06" db="EMBL/GenBank/DDBJ databases">
        <authorList>
            <person name="Kjaerup R.B."/>
            <person name="Dalgaard T.S."/>
            <person name="Juul-Madsen H.R."/>
        </authorList>
    </citation>
    <scope>NUCLEOTIDE SEQUENCE [LARGE SCALE GENOMIC DNA]</scope>
    <source>
        <strain evidence="8 9">1165133.8</strain>
    </source>
</reference>
<dbReference type="SUPFAM" id="SSF51206">
    <property type="entry name" value="cAMP-binding domain-like"/>
    <property type="match status" value="1"/>
</dbReference>
<evidence type="ECO:0000313" key="8">
    <source>
        <dbReference type="EMBL" id="OBK21802.1"/>
    </source>
</evidence>
<evidence type="ECO:0000256" key="6">
    <source>
        <dbReference type="SAM" id="Phobius"/>
    </source>
</evidence>
<dbReference type="SUPFAM" id="SSF50182">
    <property type="entry name" value="Sm-like ribonucleoproteins"/>
    <property type="match status" value="1"/>
</dbReference>
<dbReference type="Gene3D" id="1.10.287.1260">
    <property type="match status" value="1"/>
</dbReference>
<evidence type="ECO:0000256" key="3">
    <source>
        <dbReference type="ARBA" id="ARBA00022692"/>
    </source>
</evidence>
<accession>A0A1A3NN99</accession>
<evidence type="ECO:0000256" key="1">
    <source>
        <dbReference type="ARBA" id="ARBA00004127"/>
    </source>
</evidence>
<organism evidence="8 9">
    <name type="scientific">Mycobacterium asiaticum</name>
    <dbReference type="NCBI Taxonomy" id="1790"/>
    <lineage>
        <taxon>Bacteria</taxon>
        <taxon>Bacillati</taxon>
        <taxon>Actinomycetota</taxon>
        <taxon>Actinomycetes</taxon>
        <taxon>Mycobacteriales</taxon>
        <taxon>Mycobacteriaceae</taxon>
        <taxon>Mycobacterium</taxon>
    </lineage>
</organism>
<feature type="transmembrane region" description="Helical" evidence="6">
    <location>
        <begin position="76"/>
        <end position="97"/>
    </location>
</feature>
<dbReference type="GO" id="GO:0016020">
    <property type="term" value="C:membrane"/>
    <property type="evidence" value="ECO:0007669"/>
    <property type="project" value="InterPro"/>
</dbReference>
<evidence type="ECO:0000259" key="7">
    <source>
        <dbReference type="PROSITE" id="PS50042"/>
    </source>
</evidence>
<dbReference type="CDD" id="cd00038">
    <property type="entry name" value="CAP_ED"/>
    <property type="match status" value="1"/>
</dbReference>
<proteinExistence type="inferred from homology"/>
<feature type="transmembrane region" description="Helical" evidence="6">
    <location>
        <begin position="117"/>
        <end position="137"/>
    </location>
</feature>
<dbReference type="GO" id="GO:0055085">
    <property type="term" value="P:transmembrane transport"/>
    <property type="evidence" value="ECO:0007669"/>
    <property type="project" value="InterPro"/>
</dbReference>
<feature type="domain" description="Cyclic nucleotide-binding" evidence="7">
    <location>
        <begin position="328"/>
        <end position="437"/>
    </location>
</feature>
<dbReference type="PANTHER" id="PTHR30566:SF25">
    <property type="entry name" value="INNER MEMBRANE PROTEIN"/>
    <property type="match status" value="1"/>
</dbReference>
<dbReference type="GO" id="GO:0012505">
    <property type="term" value="C:endomembrane system"/>
    <property type="evidence" value="ECO:0007669"/>
    <property type="project" value="UniProtKB-SubCell"/>
</dbReference>
<dbReference type="InterPro" id="IPR010920">
    <property type="entry name" value="LSM_dom_sf"/>
</dbReference>
<sequence length="467" mass="50921">MNTFGSPWFYWAVGVAIGFPIGLILLTELHHILLRRGSRLARQVSVVRNWLLPLGALLLLLVKASEVSAGEVPVRILTTVFGFLVLVLLLSGLNATVFEGAPEESWRKRLPAIFLDVARFALIGVGLAVILSLIWGVRVGGVFTALGVTSVVIGLMLQNSVGQIVSGLFMLFEQPFRINDWLDTQTARGRVIEVNWRAVHIQTGGGLRIMPNAMLATTAFTNLSRPAGPHKCSITTTFATADPPDKVCEMLTLVAGALPLVLPGTTPTAIALGGGQYRTTIRVTSPADEGPTESTFLRWIWYAARRHDLHLDGDDDDFSTPERVKKALRTVVAPELRLTLADQQLLSPYARIVRYGAGEVVQYAGAVPTAMTFLVSGKVEMTVTDEAGATVPLATLNEGSFIGITALTRQRNVAGAYALEEVTALEIEREHLEKIVMDKPMLLQDLGRLIEERQSKARSITRRERVS</sequence>
<evidence type="ECO:0000313" key="9">
    <source>
        <dbReference type="Proteomes" id="UP000093928"/>
    </source>
</evidence>
<feature type="transmembrane region" description="Helical" evidence="6">
    <location>
        <begin position="6"/>
        <end position="26"/>
    </location>
</feature>
<dbReference type="EMBL" id="LZLS01000197">
    <property type="protein sequence ID" value="OBK21802.1"/>
    <property type="molecule type" value="Genomic_DNA"/>
</dbReference>
<comment type="caution">
    <text evidence="8">The sequence shown here is derived from an EMBL/GenBank/DDBJ whole genome shotgun (WGS) entry which is preliminary data.</text>
</comment>
<evidence type="ECO:0000256" key="2">
    <source>
        <dbReference type="ARBA" id="ARBA00008017"/>
    </source>
</evidence>
<dbReference type="PROSITE" id="PS50042">
    <property type="entry name" value="CNMP_BINDING_3"/>
    <property type="match status" value="1"/>
</dbReference>
<comment type="subcellular location">
    <subcellularLocation>
        <location evidence="1">Endomembrane system</location>
        <topology evidence="1">Multi-pass membrane protein</topology>
    </subcellularLocation>
</comment>
<dbReference type="InterPro" id="IPR016846">
    <property type="entry name" value="cNMP-bd_ion_channel"/>
</dbReference>
<dbReference type="Gene3D" id="2.30.30.60">
    <property type="match status" value="1"/>
</dbReference>
<keyword evidence="5 6" id="KW-0472">Membrane</keyword>
<protein>
    <recommendedName>
        <fullName evidence="7">Cyclic nucleotide-binding domain-containing protein</fullName>
    </recommendedName>
</protein>
<dbReference type="SMART" id="SM00100">
    <property type="entry name" value="cNMP"/>
    <property type="match status" value="1"/>
</dbReference>
<dbReference type="PIRSF" id="PIRSF026673">
    <property type="entry name" value="UCP026673_ion_chan"/>
    <property type="match status" value="1"/>
</dbReference>
<dbReference type="Gene3D" id="2.60.120.10">
    <property type="entry name" value="Jelly Rolls"/>
    <property type="match status" value="1"/>
</dbReference>
<dbReference type="InterPro" id="IPR023408">
    <property type="entry name" value="MscS_beta-dom_sf"/>
</dbReference>
<dbReference type="OrthoDB" id="9775207at2"/>
<name>A0A1A3NN99_MYCAS</name>
<dbReference type="AlphaFoldDB" id="A0A1A3NN99"/>
<feature type="transmembrane region" description="Helical" evidence="6">
    <location>
        <begin position="143"/>
        <end position="172"/>
    </location>
</feature>
<dbReference type="Pfam" id="PF21082">
    <property type="entry name" value="MS_channel_3rd"/>
    <property type="match status" value="1"/>
</dbReference>
<dbReference type="InterPro" id="IPR006685">
    <property type="entry name" value="MscS_channel_2nd"/>
</dbReference>
<evidence type="ECO:0000256" key="4">
    <source>
        <dbReference type="ARBA" id="ARBA00022989"/>
    </source>
</evidence>
<comment type="similarity">
    <text evidence="2">Belongs to the MscS (TC 1.A.23) family.</text>
</comment>
<keyword evidence="4 6" id="KW-1133">Transmembrane helix</keyword>
<dbReference type="InterPro" id="IPR000595">
    <property type="entry name" value="cNMP-bd_dom"/>
</dbReference>
<dbReference type="PANTHER" id="PTHR30566">
    <property type="entry name" value="YNAI-RELATED MECHANOSENSITIVE ION CHANNEL"/>
    <property type="match status" value="1"/>
</dbReference>
<keyword evidence="3 6" id="KW-0812">Transmembrane</keyword>
<dbReference type="InterPro" id="IPR014710">
    <property type="entry name" value="RmlC-like_jellyroll"/>
</dbReference>